<keyword evidence="1" id="KW-0472">Membrane</keyword>
<feature type="transmembrane region" description="Helical" evidence="1">
    <location>
        <begin position="12"/>
        <end position="32"/>
    </location>
</feature>
<dbReference type="EMBL" id="CP032153">
    <property type="protein sequence ID" value="AYN22580.1"/>
    <property type="molecule type" value="Genomic_DNA"/>
</dbReference>
<evidence type="ECO:0000256" key="1">
    <source>
        <dbReference type="SAM" id="Phobius"/>
    </source>
</evidence>
<name>A0A3G2HZK1_9BURK</name>
<keyword evidence="1" id="KW-0812">Transmembrane</keyword>
<gene>
    <name evidence="2" type="ORF">D3M96_19680</name>
</gene>
<protein>
    <submittedName>
        <fullName evidence="2">Uncharacterized protein</fullName>
    </submittedName>
</protein>
<dbReference type="AlphaFoldDB" id="A0A3G2HZK1"/>
<evidence type="ECO:0000313" key="3">
    <source>
        <dbReference type="Proteomes" id="UP000268070"/>
    </source>
</evidence>
<proteinExistence type="predicted"/>
<dbReference type="Proteomes" id="UP000268070">
    <property type="component" value="Chromosome"/>
</dbReference>
<keyword evidence="1" id="KW-1133">Transmembrane helix</keyword>
<sequence>MGCKTRVLRFAFHVLGLKTLAMFCSAAIRLFWLRKDTLALSYLSTKIGDKKTADRRFEKQDEEGL</sequence>
<evidence type="ECO:0000313" key="2">
    <source>
        <dbReference type="EMBL" id="AYN22580.1"/>
    </source>
</evidence>
<reference evidence="2 3" key="1">
    <citation type="submission" date="2018-09" db="EMBL/GenBank/DDBJ databases">
        <title>Complete genome sequence of the hydrocarbonoclastic bacterium Alcaligenes aquatilis QD168, isolated from a crude-oil polluted marine sediment of Central Chile.</title>
        <authorList>
            <person name="Duran R.E."/>
            <person name="Barra B."/>
            <person name="Salva-Serra F."/>
            <person name="Mendez V."/>
            <person name="Moore E.R.B."/>
            <person name="Seeger M."/>
        </authorList>
    </citation>
    <scope>NUCLEOTIDE SEQUENCE [LARGE SCALE GENOMIC DNA]</scope>
    <source>
        <strain evidence="2 3">QD168</strain>
    </source>
</reference>
<organism evidence="2 3">
    <name type="scientific">Alcaligenes aquatilis</name>
    <dbReference type="NCBI Taxonomy" id="323284"/>
    <lineage>
        <taxon>Bacteria</taxon>
        <taxon>Pseudomonadati</taxon>
        <taxon>Pseudomonadota</taxon>
        <taxon>Betaproteobacteria</taxon>
        <taxon>Burkholderiales</taxon>
        <taxon>Alcaligenaceae</taxon>
        <taxon>Alcaligenes</taxon>
    </lineage>
</organism>
<accession>A0A3G2HZK1</accession>
<dbReference type="KEGG" id="aaqu:D3M96_19680"/>